<dbReference type="EMBL" id="CAXDID020000038">
    <property type="protein sequence ID" value="CAL5998733.1"/>
    <property type="molecule type" value="Genomic_DNA"/>
</dbReference>
<proteinExistence type="predicted"/>
<reference evidence="2 3" key="2">
    <citation type="submission" date="2024-07" db="EMBL/GenBank/DDBJ databases">
        <authorList>
            <person name="Akdeniz Z."/>
        </authorList>
    </citation>
    <scope>NUCLEOTIDE SEQUENCE [LARGE SCALE GENOMIC DNA]</scope>
</reference>
<evidence type="ECO:0000313" key="3">
    <source>
        <dbReference type="Proteomes" id="UP001642409"/>
    </source>
</evidence>
<evidence type="ECO:0000313" key="2">
    <source>
        <dbReference type="EMBL" id="CAL5998733.1"/>
    </source>
</evidence>
<organism evidence="1">
    <name type="scientific">Hexamita inflata</name>
    <dbReference type="NCBI Taxonomy" id="28002"/>
    <lineage>
        <taxon>Eukaryota</taxon>
        <taxon>Metamonada</taxon>
        <taxon>Diplomonadida</taxon>
        <taxon>Hexamitidae</taxon>
        <taxon>Hexamitinae</taxon>
        <taxon>Hexamita</taxon>
    </lineage>
</organism>
<dbReference type="AlphaFoldDB" id="A0AA86N4V6"/>
<protein>
    <submittedName>
        <fullName evidence="2">Hypothetical_protein</fullName>
    </submittedName>
</protein>
<reference evidence="1" key="1">
    <citation type="submission" date="2023-06" db="EMBL/GenBank/DDBJ databases">
        <authorList>
            <person name="Kurt Z."/>
        </authorList>
    </citation>
    <scope>NUCLEOTIDE SEQUENCE</scope>
</reference>
<keyword evidence="3" id="KW-1185">Reference proteome</keyword>
<evidence type="ECO:0000313" key="1">
    <source>
        <dbReference type="EMBL" id="CAI9912781.1"/>
    </source>
</evidence>
<name>A0AA86N4V6_9EUKA</name>
<comment type="caution">
    <text evidence="1">The sequence shown here is derived from an EMBL/GenBank/DDBJ whole genome shotgun (WGS) entry which is preliminary data.</text>
</comment>
<dbReference type="Proteomes" id="UP001642409">
    <property type="component" value="Unassembled WGS sequence"/>
</dbReference>
<accession>A0AA86N4V6</accession>
<gene>
    <name evidence="2" type="ORF">HINF_LOCUS15881</name>
    <name evidence="1" type="ORF">HINF_LOCUS426</name>
</gene>
<sequence length="135" mass="15932">MSVSFGVLRCLRYDKQCHIPTFDADIYLFQSIHIFKALFLIQQSKQRQSLLLKNIFRFSAIVDRFPQFFEKQILNTQQQITIPIIQVLNVYTGYSTIKIILVQQITISVVIHKHVNIHKYINVLTKQRVLIIPRC</sequence>
<dbReference type="EMBL" id="CATOUU010000003">
    <property type="protein sequence ID" value="CAI9912781.1"/>
    <property type="molecule type" value="Genomic_DNA"/>
</dbReference>